<dbReference type="Gene3D" id="3.30.2310.20">
    <property type="entry name" value="RelE-like"/>
    <property type="match status" value="1"/>
</dbReference>
<dbReference type="InterPro" id="IPR004386">
    <property type="entry name" value="Toxin_YafQ-like"/>
</dbReference>
<comment type="caution">
    <text evidence="3">The sequence shown here is derived from an EMBL/GenBank/DDBJ whole genome shotgun (WGS) entry which is preliminary data.</text>
</comment>
<dbReference type="RefSeq" id="WP_115543765.1">
    <property type="nucleotide sequence ID" value="NZ_NXLQ01000035.1"/>
</dbReference>
<dbReference type="OrthoDB" id="7030467at2"/>
<evidence type="ECO:0000313" key="4">
    <source>
        <dbReference type="Proteomes" id="UP000256379"/>
    </source>
</evidence>
<evidence type="ECO:0000313" key="3">
    <source>
        <dbReference type="EMBL" id="RDU62110.1"/>
    </source>
</evidence>
<dbReference type="NCBIfam" id="TIGR02385">
    <property type="entry name" value="RelE_StbE"/>
    <property type="match status" value="1"/>
</dbReference>
<dbReference type="PANTHER" id="PTHR40588:SF1">
    <property type="entry name" value="MRNA INTERFERASE TOXIN YAFQ"/>
    <property type="match status" value="1"/>
</dbReference>
<dbReference type="AlphaFoldDB" id="A0A3D8IAD0"/>
<gene>
    <name evidence="3" type="ORF">CQA53_09510</name>
</gene>
<keyword evidence="1" id="KW-1277">Toxin-antitoxin system</keyword>
<dbReference type="PIRSF" id="PIRSF006156">
    <property type="entry name" value="YafQ"/>
    <property type="match status" value="1"/>
</dbReference>
<name>A0A3D8IAD0_9HELI</name>
<organism evidence="3 4">
    <name type="scientific">Helicobacter didelphidarum</name>
    <dbReference type="NCBI Taxonomy" id="2040648"/>
    <lineage>
        <taxon>Bacteria</taxon>
        <taxon>Pseudomonadati</taxon>
        <taxon>Campylobacterota</taxon>
        <taxon>Epsilonproteobacteria</taxon>
        <taxon>Campylobacterales</taxon>
        <taxon>Helicobacteraceae</taxon>
        <taxon>Helicobacter</taxon>
    </lineage>
</organism>
<accession>A0A3D8IAD0</accession>
<keyword evidence="4" id="KW-1185">Reference proteome</keyword>
<sequence>MRYSIETTKRYEKERKKLSKENQDLLDEIIYRLANNEILEPKYKDHALSGNLKGFRDCHINPDLILIYEKDNDRLIIMALRVGSHSKVFK</sequence>
<proteinExistence type="predicted"/>
<protein>
    <submittedName>
        <fullName evidence="3">Type II toxin-antitoxin system YafQ family toxin</fullName>
    </submittedName>
</protein>
<dbReference type="EMBL" id="NXLQ01000035">
    <property type="protein sequence ID" value="RDU62110.1"/>
    <property type="molecule type" value="Genomic_DNA"/>
</dbReference>
<feature type="active site" description="Proton donor" evidence="2">
    <location>
        <position position="85"/>
    </location>
</feature>
<evidence type="ECO:0000256" key="1">
    <source>
        <dbReference type="ARBA" id="ARBA00022649"/>
    </source>
</evidence>
<dbReference type="GO" id="GO:0006402">
    <property type="term" value="P:mRNA catabolic process"/>
    <property type="evidence" value="ECO:0007669"/>
    <property type="project" value="TreeGrafter"/>
</dbReference>
<dbReference type="InterPro" id="IPR007712">
    <property type="entry name" value="RelE/ParE_toxin"/>
</dbReference>
<reference evidence="3 4" key="1">
    <citation type="submission" date="2018-04" db="EMBL/GenBank/DDBJ databases">
        <title>Novel Campyloabacter and Helicobacter Species and Strains.</title>
        <authorList>
            <person name="Mannion A.J."/>
            <person name="Shen Z."/>
            <person name="Fox J.G."/>
        </authorList>
    </citation>
    <scope>NUCLEOTIDE SEQUENCE [LARGE SCALE GENOMIC DNA]</scope>
    <source>
        <strain evidence="3 4">MIT 17-337</strain>
    </source>
</reference>
<dbReference type="GO" id="GO:0006415">
    <property type="term" value="P:translational termination"/>
    <property type="evidence" value="ECO:0007669"/>
    <property type="project" value="TreeGrafter"/>
</dbReference>
<dbReference type="Pfam" id="PF15738">
    <property type="entry name" value="YafQ_toxin"/>
    <property type="match status" value="1"/>
</dbReference>
<dbReference type="PANTHER" id="PTHR40588">
    <property type="entry name" value="MRNA INTERFERASE TOXIN YAFQ"/>
    <property type="match status" value="1"/>
</dbReference>
<dbReference type="Proteomes" id="UP000256379">
    <property type="component" value="Unassembled WGS sequence"/>
</dbReference>
<dbReference type="InterPro" id="IPR035093">
    <property type="entry name" value="RelE/ParE_toxin_dom_sf"/>
</dbReference>
<dbReference type="GO" id="GO:0004521">
    <property type="term" value="F:RNA endonuclease activity"/>
    <property type="evidence" value="ECO:0007669"/>
    <property type="project" value="TreeGrafter"/>
</dbReference>
<evidence type="ECO:0000256" key="2">
    <source>
        <dbReference type="PIRSR" id="PIRSR006156-1"/>
    </source>
</evidence>
<dbReference type="SUPFAM" id="SSF143011">
    <property type="entry name" value="RelE-like"/>
    <property type="match status" value="1"/>
</dbReference>